<protein>
    <submittedName>
        <fullName evidence="2">Uncharacterized protein</fullName>
    </submittedName>
</protein>
<name>A0A2T7NU03_POMCA</name>
<proteinExistence type="predicted"/>
<evidence type="ECO:0000256" key="1">
    <source>
        <dbReference type="SAM" id="MobiDB-lite"/>
    </source>
</evidence>
<dbReference type="Proteomes" id="UP000245119">
    <property type="component" value="Linkage Group LG9"/>
</dbReference>
<evidence type="ECO:0000313" key="2">
    <source>
        <dbReference type="EMBL" id="PVD24633.1"/>
    </source>
</evidence>
<organism evidence="2 3">
    <name type="scientific">Pomacea canaliculata</name>
    <name type="common">Golden apple snail</name>
    <dbReference type="NCBI Taxonomy" id="400727"/>
    <lineage>
        <taxon>Eukaryota</taxon>
        <taxon>Metazoa</taxon>
        <taxon>Spiralia</taxon>
        <taxon>Lophotrochozoa</taxon>
        <taxon>Mollusca</taxon>
        <taxon>Gastropoda</taxon>
        <taxon>Caenogastropoda</taxon>
        <taxon>Architaenioglossa</taxon>
        <taxon>Ampullarioidea</taxon>
        <taxon>Ampullariidae</taxon>
        <taxon>Pomacea</taxon>
    </lineage>
</organism>
<reference evidence="2 3" key="1">
    <citation type="submission" date="2018-04" db="EMBL/GenBank/DDBJ databases">
        <title>The genome of golden apple snail Pomacea canaliculata provides insight into stress tolerance and invasive adaptation.</title>
        <authorList>
            <person name="Liu C."/>
            <person name="Liu B."/>
            <person name="Ren Y."/>
            <person name="Zhang Y."/>
            <person name="Wang H."/>
            <person name="Li S."/>
            <person name="Jiang F."/>
            <person name="Yin L."/>
            <person name="Zhang G."/>
            <person name="Qian W."/>
            <person name="Fan W."/>
        </authorList>
    </citation>
    <scope>NUCLEOTIDE SEQUENCE [LARGE SCALE GENOMIC DNA]</scope>
    <source>
        <strain evidence="2">SZHN2017</strain>
        <tissue evidence="2">Muscle</tissue>
    </source>
</reference>
<feature type="region of interest" description="Disordered" evidence="1">
    <location>
        <begin position="60"/>
        <end position="117"/>
    </location>
</feature>
<keyword evidence="3" id="KW-1185">Reference proteome</keyword>
<accession>A0A2T7NU03</accession>
<feature type="compositionally biased region" description="Basic and acidic residues" evidence="1">
    <location>
        <begin position="72"/>
        <end position="117"/>
    </location>
</feature>
<comment type="caution">
    <text evidence="2">The sequence shown here is derived from an EMBL/GenBank/DDBJ whole genome shotgun (WGS) entry which is preliminary data.</text>
</comment>
<sequence>MYQQYSTDVDVYFSSQKKFLAELLLHFPILPYPPLAVARYVKSGARLSIIRSPAVVAARPPFIKPESAGHAPGDHHSRRGSKDPVQEKQKERERKKDIRKGANDRRMKTTERNERRN</sequence>
<dbReference type="EMBL" id="PZQS01000009">
    <property type="protein sequence ID" value="PVD24633.1"/>
    <property type="molecule type" value="Genomic_DNA"/>
</dbReference>
<gene>
    <name evidence="2" type="ORF">C0Q70_15117</name>
</gene>
<evidence type="ECO:0000313" key="3">
    <source>
        <dbReference type="Proteomes" id="UP000245119"/>
    </source>
</evidence>
<dbReference type="AlphaFoldDB" id="A0A2T7NU03"/>